<comment type="caution">
    <text evidence="1">The sequence shown here is derived from an EMBL/GenBank/DDBJ whole genome shotgun (WGS) entry which is preliminary data.</text>
</comment>
<dbReference type="Proteomes" id="UP000441772">
    <property type="component" value="Unassembled WGS sequence"/>
</dbReference>
<gene>
    <name evidence="1" type="ORF">F7D09_1347</name>
</gene>
<dbReference type="EMBL" id="WBVT01000020">
    <property type="protein sequence ID" value="KAB7790154.1"/>
    <property type="molecule type" value="Genomic_DNA"/>
</dbReference>
<sequence>MTDYDGMALPSHYALPADDERTELRNGVVRALYALPMHFTSTINVEGIEVNDLFSINTLLGGTIESQTVALLNSLRSIWDPQGRWADKEFRRYPESFPDVRLVGSGHDAAPLIGIELKGWYLLSKESEPSLRYKASADAVTPWDLICCVPWSLSNVLSGKPIVYEPYVEQAKFASDMRTYYWNHRRGSAVNRDCGIRHPSTTPYPRPGSQYVDVPNQDGGGNFGRIARVEGLMADWVTESMDTLMAGIAAKYWVAFFRLFSEGRSRDEMAAELAELAGKVRRSRRVTGVGRGGARTLDLDFGDEPDRETQLLEHLTAIIDLAAR</sequence>
<dbReference type="RefSeq" id="WP_152234684.1">
    <property type="nucleotide sequence ID" value="NZ_JBHSKZ010000004.1"/>
</dbReference>
<name>A0A6I1GEV5_9BIFI</name>
<keyword evidence="2" id="KW-1185">Reference proteome</keyword>
<reference evidence="1 2" key="1">
    <citation type="submission" date="2019-09" db="EMBL/GenBank/DDBJ databases">
        <title>Characterization of the phylogenetic diversity of two novel species belonging to the genus Bifidobacterium: Bifidobacterium cebidarum sp. nov. and Bifidobacterium leontopitheci sp. nov.</title>
        <authorList>
            <person name="Lugli G.A."/>
            <person name="Duranti S."/>
            <person name="Milani C."/>
            <person name="Turroni F."/>
            <person name="Ventura M."/>
        </authorList>
    </citation>
    <scope>NUCLEOTIDE SEQUENCE [LARGE SCALE GENOMIC DNA]</scope>
    <source>
        <strain evidence="1 2">LMG 31471</strain>
    </source>
</reference>
<evidence type="ECO:0000313" key="1">
    <source>
        <dbReference type="EMBL" id="KAB7790154.1"/>
    </source>
</evidence>
<accession>A0A6I1GEV5</accession>
<proteinExistence type="predicted"/>
<dbReference type="AlphaFoldDB" id="A0A6I1GEV5"/>
<organism evidence="1 2">
    <name type="scientific">Bifidobacterium leontopitheci</name>
    <dbReference type="NCBI Taxonomy" id="2650774"/>
    <lineage>
        <taxon>Bacteria</taxon>
        <taxon>Bacillati</taxon>
        <taxon>Actinomycetota</taxon>
        <taxon>Actinomycetes</taxon>
        <taxon>Bifidobacteriales</taxon>
        <taxon>Bifidobacteriaceae</taxon>
        <taxon>Bifidobacterium</taxon>
    </lineage>
</organism>
<evidence type="ECO:0000313" key="2">
    <source>
        <dbReference type="Proteomes" id="UP000441772"/>
    </source>
</evidence>
<protein>
    <submittedName>
        <fullName evidence="1">Uncharacterized protein</fullName>
    </submittedName>
</protein>